<dbReference type="PANTHER" id="PTHR36790">
    <property type="entry name" value="MYELIN TRANSCRIPTION FACTOR"/>
    <property type="match status" value="1"/>
</dbReference>
<reference evidence="2 3" key="1">
    <citation type="journal article" date="2018" name="Nat. Genet.">
        <title>The Rosa genome provides new insights in the design of modern roses.</title>
        <authorList>
            <person name="Bendahmane M."/>
        </authorList>
    </citation>
    <scope>NUCLEOTIDE SEQUENCE [LARGE SCALE GENOMIC DNA]</scope>
    <source>
        <strain evidence="3">cv. Old Blush</strain>
    </source>
</reference>
<proteinExistence type="predicted"/>
<dbReference type="STRING" id="74649.A0A2P6R8D6"/>
<organism evidence="2 3">
    <name type="scientific">Rosa chinensis</name>
    <name type="common">China rose</name>
    <dbReference type="NCBI Taxonomy" id="74649"/>
    <lineage>
        <taxon>Eukaryota</taxon>
        <taxon>Viridiplantae</taxon>
        <taxon>Streptophyta</taxon>
        <taxon>Embryophyta</taxon>
        <taxon>Tracheophyta</taxon>
        <taxon>Spermatophyta</taxon>
        <taxon>Magnoliopsida</taxon>
        <taxon>eudicotyledons</taxon>
        <taxon>Gunneridae</taxon>
        <taxon>Pentapetalae</taxon>
        <taxon>rosids</taxon>
        <taxon>fabids</taxon>
        <taxon>Rosales</taxon>
        <taxon>Rosaceae</taxon>
        <taxon>Rosoideae</taxon>
        <taxon>Rosoideae incertae sedis</taxon>
        <taxon>Rosa</taxon>
    </lineage>
</organism>
<keyword evidence="3" id="KW-1185">Reference proteome</keyword>
<gene>
    <name evidence="2" type="ORF">RchiOBHm_Chr3g0460321</name>
</gene>
<dbReference type="EMBL" id="PDCK01000041">
    <property type="protein sequence ID" value="PRQ42684.1"/>
    <property type="molecule type" value="Genomic_DNA"/>
</dbReference>
<dbReference type="PANTHER" id="PTHR36790:SF1">
    <property type="entry name" value="MYELIN TRANSCRIPTION FACTOR"/>
    <property type="match status" value="1"/>
</dbReference>
<evidence type="ECO:0000313" key="3">
    <source>
        <dbReference type="Proteomes" id="UP000238479"/>
    </source>
</evidence>
<accession>A0A2P6R8D6</accession>
<dbReference type="Gramene" id="PRQ42684">
    <property type="protein sequence ID" value="PRQ42684"/>
    <property type="gene ID" value="RchiOBHm_Chr3g0460321"/>
</dbReference>
<evidence type="ECO:0000313" key="2">
    <source>
        <dbReference type="EMBL" id="PRQ42684.1"/>
    </source>
</evidence>
<dbReference type="AlphaFoldDB" id="A0A2P6R8D6"/>
<dbReference type="OMA" id="RPCFEIS"/>
<feature type="region of interest" description="Disordered" evidence="1">
    <location>
        <begin position="1"/>
        <end position="40"/>
    </location>
</feature>
<dbReference type="OrthoDB" id="982181at2759"/>
<name>A0A2P6R8D6_ROSCH</name>
<protein>
    <submittedName>
        <fullName evidence="2">Uncharacterized protein</fullName>
    </submittedName>
</protein>
<dbReference type="Proteomes" id="UP000238479">
    <property type="component" value="Chromosome 3"/>
</dbReference>
<comment type="caution">
    <text evidence="2">The sequence shown here is derived from an EMBL/GenBank/DDBJ whole genome shotgun (WGS) entry which is preliminary data.</text>
</comment>
<evidence type="ECO:0000256" key="1">
    <source>
        <dbReference type="SAM" id="MobiDB-lite"/>
    </source>
</evidence>
<sequence>MQALQHHPLAGDHILRPKSGRTPLKPVNSPATPVKAGPVTKAKAPAQECISISLLGPSNKENGPVYAAQMIETAAMDASLAEELSAMRKKLERIRLDRERTEKMLAERDAMLDFQMKEIENRGQIQRMVEIDVDRVFRLNQLHSQSIRFSPIRSLREKEQQKKAAGSPAVKIVNFEELEESVGENTPQKLSSATIDSESVTARDTVITKSV</sequence>